<dbReference type="Proteomes" id="UP000807469">
    <property type="component" value="Unassembled WGS sequence"/>
</dbReference>
<dbReference type="OrthoDB" id="2745898at2759"/>
<organism evidence="1 2">
    <name type="scientific">Pholiota conissans</name>
    <dbReference type="NCBI Taxonomy" id="109636"/>
    <lineage>
        <taxon>Eukaryota</taxon>
        <taxon>Fungi</taxon>
        <taxon>Dikarya</taxon>
        <taxon>Basidiomycota</taxon>
        <taxon>Agaricomycotina</taxon>
        <taxon>Agaricomycetes</taxon>
        <taxon>Agaricomycetidae</taxon>
        <taxon>Agaricales</taxon>
        <taxon>Agaricineae</taxon>
        <taxon>Strophariaceae</taxon>
        <taxon>Pholiota</taxon>
    </lineage>
</organism>
<dbReference type="EMBL" id="MU155515">
    <property type="protein sequence ID" value="KAF9472627.1"/>
    <property type="molecule type" value="Genomic_DNA"/>
</dbReference>
<evidence type="ECO:0000313" key="2">
    <source>
        <dbReference type="Proteomes" id="UP000807469"/>
    </source>
</evidence>
<dbReference type="AlphaFoldDB" id="A0A9P6CNA2"/>
<gene>
    <name evidence="1" type="ORF">BDN70DRAFT_968985</name>
</gene>
<comment type="caution">
    <text evidence="1">The sequence shown here is derived from an EMBL/GenBank/DDBJ whole genome shotgun (WGS) entry which is preliminary data.</text>
</comment>
<sequence length="311" mass="34974">MEILSFDVVENIIETLYTSDNRKYSSTKACSLTRSKDSPLPQSGTPHKLQTLLSTTPAIGKHIRHLSYSTFNAEDLGDPALLTAAFQKITHLQSLDIRIMDMYLNLETSTVWNDRIRVVFLPLLQLDTLSDFQLYGARGFSIADVAACATLRSLEFGNLTFSPTPLSAVPLSPATLAFSNSFTCIISYMSTARCANGDHLIDFSAVSILSLMGQNREDIETSRRVLQMCAYIVELSVKTDLFEDFTTYEIENITAIRETKTLKRLHLVLMLIHPPFDDTMSSFLVALQNLAHKISRILRQRHHENGMEMDN</sequence>
<reference evidence="1" key="1">
    <citation type="submission" date="2020-11" db="EMBL/GenBank/DDBJ databases">
        <authorList>
            <consortium name="DOE Joint Genome Institute"/>
            <person name="Ahrendt S."/>
            <person name="Riley R."/>
            <person name="Andreopoulos W."/>
            <person name="Labutti K."/>
            <person name="Pangilinan J."/>
            <person name="Ruiz-Duenas F.J."/>
            <person name="Barrasa J.M."/>
            <person name="Sanchez-Garcia M."/>
            <person name="Camarero S."/>
            <person name="Miyauchi S."/>
            <person name="Serrano A."/>
            <person name="Linde D."/>
            <person name="Babiker R."/>
            <person name="Drula E."/>
            <person name="Ayuso-Fernandez I."/>
            <person name="Pacheco R."/>
            <person name="Padilla G."/>
            <person name="Ferreira P."/>
            <person name="Barriuso J."/>
            <person name="Kellner H."/>
            <person name="Castanera R."/>
            <person name="Alfaro M."/>
            <person name="Ramirez L."/>
            <person name="Pisabarro A.G."/>
            <person name="Kuo A."/>
            <person name="Tritt A."/>
            <person name="Lipzen A."/>
            <person name="He G."/>
            <person name="Yan M."/>
            <person name="Ng V."/>
            <person name="Cullen D."/>
            <person name="Martin F."/>
            <person name="Rosso M.-N."/>
            <person name="Henrissat B."/>
            <person name="Hibbett D."/>
            <person name="Martinez A.T."/>
            <person name="Grigoriev I.V."/>
        </authorList>
    </citation>
    <scope>NUCLEOTIDE SEQUENCE</scope>
    <source>
        <strain evidence="1">CIRM-BRFM 674</strain>
    </source>
</reference>
<proteinExistence type="predicted"/>
<keyword evidence="2" id="KW-1185">Reference proteome</keyword>
<accession>A0A9P6CNA2</accession>
<protein>
    <submittedName>
        <fullName evidence="1">Uncharacterized protein</fullName>
    </submittedName>
</protein>
<evidence type="ECO:0000313" key="1">
    <source>
        <dbReference type="EMBL" id="KAF9472627.1"/>
    </source>
</evidence>
<name>A0A9P6CNA2_9AGAR</name>